<dbReference type="InterPro" id="IPR010690">
    <property type="entry name" value="YqfD"/>
</dbReference>
<feature type="transmembrane region" description="Helical" evidence="1">
    <location>
        <begin position="83"/>
        <end position="103"/>
    </location>
</feature>
<sequence>MAMNSRKITCHMKTHEHLYPFIHALKDNGVYIIKLSPNKTGATFTIYEKDLAIVRRIRKKYKLPIHFTRPDANHIIHFHWSMLLGLLGFIIIPYICSLFLWQISIDDLSDERKVRLEQELHDLKVDERKMLTSLVSDADIRQVLLANNHDLSWIHIKRTGSKMNITSVPAPIVIREKIDNQVPSNLVALRRGVITHYDLRSGERLVPLNQTVKNGDMLVTGVLKQGKKYLLVGAEGQVFADFWLETSFEIPTKIVYDKFISKQVKIFQVQSPWKKFKKEPSKDHLVKLIQSVFEIEHHTIVEKSTVTVNEQWIKEAFLPMLRMRTASSLSPKGKIKDEKILHMTWSNDTVKGKVLYYMNDNIAGKRPIHQGD</sequence>
<keyword evidence="1" id="KW-0812">Transmembrane</keyword>
<name>A0ABW1L9T7_9BACL</name>
<gene>
    <name evidence="2" type="ORF">ACFPYN_10470</name>
</gene>
<dbReference type="Pfam" id="PF06898">
    <property type="entry name" value="YqfD"/>
    <property type="match status" value="1"/>
</dbReference>
<comment type="caution">
    <text evidence="2">The sequence shown here is derived from an EMBL/GenBank/DDBJ whole genome shotgun (WGS) entry which is preliminary data.</text>
</comment>
<evidence type="ECO:0000256" key="1">
    <source>
        <dbReference type="SAM" id="Phobius"/>
    </source>
</evidence>
<dbReference type="RefSeq" id="WP_377734023.1">
    <property type="nucleotide sequence ID" value="NZ_JBHSRI010000018.1"/>
</dbReference>
<keyword evidence="1" id="KW-0472">Membrane</keyword>
<evidence type="ECO:0000313" key="3">
    <source>
        <dbReference type="Proteomes" id="UP001596170"/>
    </source>
</evidence>
<keyword evidence="1" id="KW-1133">Transmembrane helix</keyword>
<reference evidence="3" key="1">
    <citation type="journal article" date="2019" name="Int. J. Syst. Evol. Microbiol.">
        <title>The Global Catalogue of Microorganisms (GCM) 10K type strain sequencing project: providing services to taxonomists for standard genome sequencing and annotation.</title>
        <authorList>
            <consortium name="The Broad Institute Genomics Platform"/>
            <consortium name="The Broad Institute Genome Sequencing Center for Infectious Disease"/>
            <person name="Wu L."/>
            <person name="Ma J."/>
        </authorList>
    </citation>
    <scope>NUCLEOTIDE SEQUENCE [LARGE SCALE GENOMIC DNA]</scope>
    <source>
        <strain evidence="3">CCUG 54527</strain>
    </source>
</reference>
<dbReference type="EMBL" id="JBHSRI010000018">
    <property type="protein sequence ID" value="MFC6039843.1"/>
    <property type="molecule type" value="Genomic_DNA"/>
</dbReference>
<organism evidence="2 3">
    <name type="scientific">Paenisporosarcina macmurdoensis</name>
    <dbReference type="NCBI Taxonomy" id="212659"/>
    <lineage>
        <taxon>Bacteria</taxon>
        <taxon>Bacillati</taxon>
        <taxon>Bacillota</taxon>
        <taxon>Bacilli</taxon>
        <taxon>Bacillales</taxon>
        <taxon>Caryophanaceae</taxon>
        <taxon>Paenisporosarcina</taxon>
    </lineage>
</organism>
<evidence type="ECO:0000313" key="2">
    <source>
        <dbReference type="EMBL" id="MFC6039843.1"/>
    </source>
</evidence>
<dbReference type="Proteomes" id="UP001596170">
    <property type="component" value="Unassembled WGS sequence"/>
</dbReference>
<keyword evidence="3" id="KW-1185">Reference proteome</keyword>
<accession>A0ABW1L9T7</accession>
<protein>
    <submittedName>
        <fullName evidence="2">Sporulation protein YqfD</fullName>
    </submittedName>
</protein>
<proteinExistence type="predicted"/>